<name>A0A9N8PEI8_9PEZI</name>
<keyword evidence="2" id="KW-1185">Reference proteome</keyword>
<proteinExistence type="predicted"/>
<protein>
    <submittedName>
        <fullName evidence="1">Uncharacterized protein</fullName>
    </submittedName>
</protein>
<accession>A0A9N8PEI8</accession>
<reference evidence="1" key="1">
    <citation type="submission" date="2020-06" db="EMBL/GenBank/DDBJ databases">
        <authorList>
            <person name="Onetto C."/>
        </authorList>
    </citation>
    <scope>NUCLEOTIDE SEQUENCE</scope>
</reference>
<evidence type="ECO:0000313" key="2">
    <source>
        <dbReference type="Proteomes" id="UP000716446"/>
    </source>
</evidence>
<gene>
    <name evidence="1" type="ORF">AWRI4619_LOCUS7764</name>
</gene>
<dbReference type="AlphaFoldDB" id="A0A9N8PEI8"/>
<dbReference type="Proteomes" id="UP000716446">
    <property type="component" value="Unassembled WGS sequence"/>
</dbReference>
<sequence>MHLYDRILPELHIPAAVRWIRALGERIYEDVIKENMQNGFKVLASPKMILNYDHMCKARRDFWKQRFSDFANDEGDVDELTKKQAKAAIEHMEAVVKDWEMKHRGEPEKVRS</sequence>
<organism evidence="1 2">
    <name type="scientific">Aureobasidium vineae</name>
    <dbReference type="NCBI Taxonomy" id="2773715"/>
    <lineage>
        <taxon>Eukaryota</taxon>
        <taxon>Fungi</taxon>
        <taxon>Dikarya</taxon>
        <taxon>Ascomycota</taxon>
        <taxon>Pezizomycotina</taxon>
        <taxon>Dothideomycetes</taxon>
        <taxon>Dothideomycetidae</taxon>
        <taxon>Dothideales</taxon>
        <taxon>Saccotheciaceae</taxon>
        <taxon>Aureobasidium</taxon>
    </lineage>
</organism>
<comment type="caution">
    <text evidence="1">The sequence shown here is derived from an EMBL/GenBank/DDBJ whole genome shotgun (WGS) entry which is preliminary data.</text>
</comment>
<dbReference type="EMBL" id="CAIJEN010000014">
    <property type="protein sequence ID" value="CAD0093364.1"/>
    <property type="molecule type" value="Genomic_DNA"/>
</dbReference>
<evidence type="ECO:0000313" key="1">
    <source>
        <dbReference type="EMBL" id="CAD0093364.1"/>
    </source>
</evidence>